<reference evidence="1 2" key="1">
    <citation type="journal article" date="2020" name="Genomics">
        <title>Complete, high-quality genomes from long-read metagenomic sequencing of two wolf lichen thalli reveals enigmatic genome architecture.</title>
        <authorList>
            <person name="McKenzie S.K."/>
            <person name="Walston R.F."/>
            <person name="Allen J.L."/>
        </authorList>
    </citation>
    <scope>NUCLEOTIDE SEQUENCE [LARGE SCALE GENOMIC DNA]</scope>
    <source>
        <strain evidence="1">WasteWater1</strain>
    </source>
</reference>
<organism evidence="1 2">
    <name type="scientific">Letharia lupina</name>
    <dbReference type="NCBI Taxonomy" id="560253"/>
    <lineage>
        <taxon>Eukaryota</taxon>
        <taxon>Fungi</taxon>
        <taxon>Dikarya</taxon>
        <taxon>Ascomycota</taxon>
        <taxon>Pezizomycotina</taxon>
        <taxon>Lecanoromycetes</taxon>
        <taxon>OSLEUM clade</taxon>
        <taxon>Lecanoromycetidae</taxon>
        <taxon>Lecanorales</taxon>
        <taxon>Lecanorineae</taxon>
        <taxon>Parmeliaceae</taxon>
        <taxon>Letharia</taxon>
    </lineage>
</organism>
<gene>
    <name evidence="1" type="ORF">HO133_010595</name>
</gene>
<comment type="caution">
    <text evidence="1">The sequence shown here is derived from an EMBL/GenBank/DDBJ whole genome shotgun (WGS) entry which is preliminary data.</text>
</comment>
<protein>
    <submittedName>
        <fullName evidence="1">Uncharacterized protein</fullName>
    </submittedName>
</protein>
<proteinExistence type="predicted"/>
<evidence type="ECO:0000313" key="2">
    <source>
        <dbReference type="Proteomes" id="UP000593566"/>
    </source>
</evidence>
<dbReference type="RefSeq" id="XP_037153081.1">
    <property type="nucleotide sequence ID" value="XM_037301447.1"/>
</dbReference>
<sequence>MDMDFGVGSYEMKNILSALASLARYHDAEELSDLPMNQYTSSGVEALLDEGIAGGEMLNDVLVFHVVDLDDMVVEIHEEMIIERQPQH</sequence>
<evidence type="ECO:0000313" key="1">
    <source>
        <dbReference type="EMBL" id="KAF6224021.1"/>
    </source>
</evidence>
<dbReference type="GeneID" id="59338985"/>
<dbReference type="EMBL" id="JACCJB010000009">
    <property type="protein sequence ID" value="KAF6224021.1"/>
    <property type="molecule type" value="Genomic_DNA"/>
</dbReference>
<name>A0A8H6CIU2_9LECA</name>
<keyword evidence="2" id="KW-1185">Reference proteome</keyword>
<dbReference type="AlphaFoldDB" id="A0A8H6CIU2"/>
<dbReference type="Proteomes" id="UP000593566">
    <property type="component" value="Unassembled WGS sequence"/>
</dbReference>
<accession>A0A8H6CIU2</accession>